<dbReference type="PANTHER" id="PTHR23113">
    <property type="entry name" value="GUANINE NUCLEOTIDE EXCHANGE FACTOR"/>
    <property type="match status" value="1"/>
</dbReference>
<dbReference type="Proteomes" id="UP001373714">
    <property type="component" value="Unassembled WGS sequence"/>
</dbReference>
<evidence type="ECO:0000256" key="1">
    <source>
        <dbReference type="ARBA" id="ARBA00022658"/>
    </source>
</evidence>
<feature type="region of interest" description="Disordered" evidence="3">
    <location>
        <begin position="1"/>
        <end position="51"/>
    </location>
</feature>
<dbReference type="InterPro" id="IPR036964">
    <property type="entry name" value="RASGEF_cat_dom_sf"/>
</dbReference>
<evidence type="ECO:0000259" key="4">
    <source>
        <dbReference type="PROSITE" id="PS50009"/>
    </source>
</evidence>
<feature type="compositionally biased region" description="Polar residues" evidence="3">
    <location>
        <begin position="1"/>
        <end position="16"/>
    </location>
</feature>
<feature type="compositionally biased region" description="Polar residues" evidence="3">
    <location>
        <begin position="329"/>
        <end position="348"/>
    </location>
</feature>
<feature type="region of interest" description="Disordered" evidence="3">
    <location>
        <begin position="1011"/>
        <end position="1031"/>
    </location>
</feature>
<gene>
    <name evidence="6" type="ORF">TWF730_004174</name>
</gene>
<organism evidence="6 7">
    <name type="scientific">Orbilia blumenaviensis</name>
    <dbReference type="NCBI Taxonomy" id="1796055"/>
    <lineage>
        <taxon>Eukaryota</taxon>
        <taxon>Fungi</taxon>
        <taxon>Dikarya</taxon>
        <taxon>Ascomycota</taxon>
        <taxon>Pezizomycotina</taxon>
        <taxon>Orbiliomycetes</taxon>
        <taxon>Orbiliales</taxon>
        <taxon>Orbiliaceae</taxon>
        <taxon>Orbilia</taxon>
    </lineage>
</organism>
<feature type="domain" description="Ras-GEF" evidence="4">
    <location>
        <begin position="736"/>
        <end position="985"/>
    </location>
</feature>
<evidence type="ECO:0000313" key="7">
    <source>
        <dbReference type="Proteomes" id="UP001373714"/>
    </source>
</evidence>
<name>A0AAV9TZ52_9PEZI</name>
<feature type="compositionally biased region" description="Basic and acidic residues" evidence="3">
    <location>
        <begin position="35"/>
        <end position="51"/>
    </location>
</feature>
<evidence type="ECO:0000259" key="5">
    <source>
        <dbReference type="PROSITE" id="PS50212"/>
    </source>
</evidence>
<feature type="region of interest" description="Disordered" evidence="3">
    <location>
        <begin position="329"/>
        <end position="366"/>
    </location>
</feature>
<proteinExistence type="predicted"/>
<dbReference type="GO" id="GO:0005886">
    <property type="term" value="C:plasma membrane"/>
    <property type="evidence" value="ECO:0007669"/>
    <property type="project" value="TreeGrafter"/>
</dbReference>
<comment type="caution">
    <text evidence="6">The sequence shown here is derived from an EMBL/GenBank/DDBJ whole genome shotgun (WGS) entry which is preliminary data.</text>
</comment>
<feature type="region of interest" description="Disordered" evidence="3">
    <location>
        <begin position="86"/>
        <end position="121"/>
    </location>
</feature>
<accession>A0AAV9TZ52</accession>
<evidence type="ECO:0000313" key="6">
    <source>
        <dbReference type="EMBL" id="KAK6332509.1"/>
    </source>
</evidence>
<dbReference type="InterPro" id="IPR023578">
    <property type="entry name" value="Ras_GEF_dom_sf"/>
</dbReference>
<keyword evidence="7" id="KW-1185">Reference proteome</keyword>
<dbReference type="Gene3D" id="1.10.840.10">
    <property type="entry name" value="Ras guanine-nucleotide exchange factors catalytic domain"/>
    <property type="match status" value="1"/>
</dbReference>
<dbReference type="Gene3D" id="1.20.870.10">
    <property type="entry name" value="Son of sevenless (SoS) protein Chain: S domain 1"/>
    <property type="match status" value="1"/>
</dbReference>
<reference evidence="6 7" key="1">
    <citation type="submission" date="2019-10" db="EMBL/GenBank/DDBJ databases">
        <authorList>
            <person name="Palmer J.M."/>
        </authorList>
    </citation>
    <scope>NUCLEOTIDE SEQUENCE [LARGE SCALE GENOMIC DNA]</scope>
    <source>
        <strain evidence="6 7">TWF730</strain>
    </source>
</reference>
<protein>
    <submittedName>
        <fullName evidence="6">Uncharacterized protein</fullName>
    </submittedName>
</protein>
<sequence length="1090" mass="123436">MSPSSAVLSKILGTSSSRDKALKNAQQQQPQQQYTEREYEPEPKLSFTDRRKLNAKELRLELGRGHEDTEYNVKRSGSFQRNLTLSRDNSIKHSRNSSDRVAEQTGENRQKKAKAPSTPIHTSVAQSISSYLGSFGIITPPSNSKKQCEEEEARRIEELKRSIRHLTPPRTPQRFQTSSQLLLEPINNRHTDQEWSPTQSFAKQHTRNSSTDSTASSSVSVSDVSSSDSAISPTNISRPIISTPQSNPELGSPVVGLFENPRQLFPKPPRARRSTDWAGTKNKGLPLVQLASFAEPNFSHPSQVAYDVRDMVMPVVMIANAFGFPQKASINQQPGNKQGSSTSTLSSVHDNDQKHRGDKASKKASLKAKTTLNVFPRRSFMRASSDSKIIRNNPYLHTSITQQATCSLSTQPFVEETRYSMASVTSSLENLHTINSATTCSAPMSAFDDDSSDDDYFGDFKNLSGLGTRNLRRRRASLKRFSRDSLSIATDRPFSRLSFPSKQEALGFPKEIIENRQTSTENFIPIRQIPIPEEAQLSTSAGTFNKARFGSSRVIRENEVHHLKDSDGYDHLVLEHEDGKNLVVSGTFDCLLMELCTSFETGDDETFADVFLRTSVLFTSPLILLKGLTTQFRNGNSRVQERILIVIERWLRTQPEDIFEAEATRELLLMFLAEVSCWGHTQYAIRLTQAYSLMKDKLQNFQNAVEEARKLNDSIDSVPSSSFPENLKLFFGDENIMLEVAQYLTAVDLILFRDASHTRTVVLWWTSQTIEEQNSWSWECETPYTEKMSADTVVERVNRLLRRSANFKFWIQHEILAMAKFEDRADLISSLIHLALLLRDQGNLQSCLVIIEALAVDTIISLEKTWDCVPIQRIREFSELRALLDQSNYVTFFSQCKDFAIPYFPFFVKAAATILKQSKNASSRYSDASKIHVDSQVETTLYRPPTSPMSDKSNRPPPVLLDFKKYRSFVKEVSVYRAVTKYPPKFVWSLDRKCFVFRKMEIGRMAFPRDRDNASRATSRMRSGSVASVPEDTPDASYLNHLSEIIEGRIDTVLSPIIESNLDVDLTKMQQFTHAMKSLRQQVHGEDLHC</sequence>
<feature type="compositionally biased region" description="Polar residues" evidence="3">
    <location>
        <begin position="231"/>
        <end position="249"/>
    </location>
</feature>
<feature type="domain" description="N-terminal Ras-GEF" evidence="5">
    <location>
        <begin position="579"/>
        <end position="695"/>
    </location>
</feature>
<dbReference type="SUPFAM" id="SSF48366">
    <property type="entry name" value="Ras GEF"/>
    <property type="match status" value="1"/>
</dbReference>
<feature type="compositionally biased region" description="Polar residues" evidence="3">
    <location>
        <begin position="1015"/>
        <end position="1026"/>
    </location>
</feature>
<dbReference type="PROSITE" id="PS50212">
    <property type="entry name" value="RASGEF_NTER"/>
    <property type="match status" value="1"/>
</dbReference>
<dbReference type="InterPro" id="IPR008937">
    <property type="entry name" value="Ras-like_GEF"/>
</dbReference>
<dbReference type="InterPro" id="IPR001895">
    <property type="entry name" value="RASGEF_cat_dom"/>
</dbReference>
<feature type="compositionally biased region" description="Polar residues" evidence="3">
    <location>
        <begin position="194"/>
        <end position="203"/>
    </location>
</feature>
<dbReference type="InterPro" id="IPR000651">
    <property type="entry name" value="Ras-like_Gua-exchang_fac_N"/>
</dbReference>
<dbReference type="GO" id="GO:0007265">
    <property type="term" value="P:Ras protein signal transduction"/>
    <property type="evidence" value="ECO:0007669"/>
    <property type="project" value="TreeGrafter"/>
</dbReference>
<keyword evidence="1 2" id="KW-0344">Guanine-nucleotide releasing factor</keyword>
<feature type="compositionally biased region" description="Low complexity" evidence="3">
    <location>
        <begin position="209"/>
        <end position="230"/>
    </location>
</feature>
<evidence type="ECO:0000256" key="3">
    <source>
        <dbReference type="SAM" id="MobiDB-lite"/>
    </source>
</evidence>
<dbReference type="EMBL" id="JAVHNS010000017">
    <property type="protein sequence ID" value="KAK6332509.1"/>
    <property type="molecule type" value="Genomic_DNA"/>
</dbReference>
<dbReference type="PANTHER" id="PTHR23113:SF99">
    <property type="entry name" value="RASGEF DOMAIN-CONTAINING PROTEIN"/>
    <property type="match status" value="1"/>
</dbReference>
<dbReference type="SMART" id="SM00147">
    <property type="entry name" value="RasGEF"/>
    <property type="match status" value="1"/>
</dbReference>
<feature type="compositionally biased region" description="Basic and acidic residues" evidence="3">
    <location>
        <begin position="349"/>
        <end position="361"/>
    </location>
</feature>
<dbReference type="GO" id="GO:0005085">
    <property type="term" value="F:guanyl-nucleotide exchange factor activity"/>
    <property type="evidence" value="ECO:0007669"/>
    <property type="project" value="UniProtKB-KW"/>
</dbReference>
<dbReference type="Pfam" id="PF00617">
    <property type="entry name" value="RasGEF"/>
    <property type="match status" value="1"/>
</dbReference>
<evidence type="ECO:0000256" key="2">
    <source>
        <dbReference type="PROSITE-ProRule" id="PRU00168"/>
    </source>
</evidence>
<feature type="region of interest" description="Disordered" evidence="3">
    <location>
        <begin position="191"/>
        <end position="280"/>
    </location>
</feature>
<feature type="compositionally biased region" description="Basic and acidic residues" evidence="3">
    <location>
        <begin position="96"/>
        <end position="110"/>
    </location>
</feature>
<dbReference type="AlphaFoldDB" id="A0AAV9TZ52"/>
<dbReference type="PROSITE" id="PS50009">
    <property type="entry name" value="RASGEF_CAT"/>
    <property type="match status" value="1"/>
</dbReference>